<dbReference type="EMBL" id="CYPU01000072">
    <property type="protein sequence ID" value="CUH50122.1"/>
    <property type="molecule type" value="Genomic_DNA"/>
</dbReference>
<dbReference type="Gene3D" id="3.40.50.1820">
    <property type="entry name" value="alpha/beta hydrolase"/>
    <property type="match status" value="1"/>
</dbReference>
<dbReference type="GeneID" id="55495453"/>
<sequence length="242" mass="26802">MADLLLVHGSCHGAWCWRDLIPALEALGHEVRAIDLPSHGSDPTPVADVTLDSCRDTILDATSRNTIIVGHSWGGYPISAAAEAAPEAMRALVYLAAYVPQDGLSMVEMRRRAPRQTIHDAVEKSTDGQSYMFKPDKMHDLFYHDCPPKTVPYAFARLCPQAIAPQDTPLSLSDKFDRVPKAYIRTTKDRTIPTEYQEQMSHKAPEAMRHTIATSHSPFFAQPQKLADLLDKIAKDLPGSQV</sequence>
<keyword evidence="5" id="KW-1185">Reference proteome</keyword>
<evidence type="ECO:0000259" key="1">
    <source>
        <dbReference type="Pfam" id="PF12697"/>
    </source>
</evidence>
<dbReference type="EMBL" id="CYPS01000035">
    <property type="protein sequence ID" value="CUH43103.1"/>
    <property type="molecule type" value="Genomic_DNA"/>
</dbReference>
<evidence type="ECO:0000313" key="5">
    <source>
        <dbReference type="Proteomes" id="UP000050786"/>
    </source>
</evidence>
<protein>
    <submittedName>
        <fullName evidence="3">Acetoin dehydrogenase E2 subunit dihydrolipoyllysine-residue acetyltransferase</fullName>
    </submittedName>
</protein>
<dbReference type="PANTHER" id="PTHR37017:SF11">
    <property type="entry name" value="ESTERASE_LIPASE_THIOESTERASE DOMAIN-CONTAINING PROTEIN"/>
    <property type="match status" value="1"/>
</dbReference>
<dbReference type="STRING" id="81569.RUM4293_01996"/>
<dbReference type="AlphaFoldDB" id="A0A0P1EIM9"/>
<dbReference type="SUPFAM" id="SSF53474">
    <property type="entry name" value="alpha/beta-Hydrolases"/>
    <property type="match status" value="1"/>
</dbReference>
<dbReference type="OrthoDB" id="9814966at2"/>
<dbReference type="InterPro" id="IPR052897">
    <property type="entry name" value="Sec-Metab_Biosynth_Hydrolase"/>
</dbReference>
<gene>
    <name evidence="3" type="ORF">RUA4292_04328</name>
    <name evidence="2" type="ORF">RUM4293_01996</name>
</gene>
<accession>A0A0P1EIM9</accession>
<evidence type="ECO:0000313" key="2">
    <source>
        <dbReference type="EMBL" id="CUH43103.1"/>
    </source>
</evidence>
<dbReference type="PANTHER" id="PTHR37017">
    <property type="entry name" value="AB HYDROLASE-1 DOMAIN-CONTAINING PROTEIN-RELATED"/>
    <property type="match status" value="1"/>
</dbReference>
<dbReference type="Proteomes" id="UP000050783">
    <property type="component" value="Unassembled WGS sequence"/>
</dbReference>
<dbReference type="Proteomes" id="UP000050786">
    <property type="component" value="Unassembled WGS sequence"/>
</dbReference>
<feature type="domain" description="AB hydrolase-1" evidence="1">
    <location>
        <begin position="4"/>
        <end position="228"/>
    </location>
</feature>
<dbReference type="GO" id="GO:0016740">
    <property type="term" value="F:transferase activity"/>
    <property type="evidence" value="ECO:0007669"/>
    <property type="project" value="UniProtKB-KW"/>
</dbReference>
<dbReference type="InterPro" id="IPR000073">
    <property type="entry name" value="AB_hydrolase_1"/>
</dbReference>
<reference evidence="5" key="2">
    <citation type="submission" date="2015-09" db="EMBL/GenBank/DDBJ databases">
        <authorList>
            <person name="Rodrigo-Torres L."/>
            <person name="Arahal D.R."/>
        </authorList>
    </citation>
    <scope>NUCLEOTIDE SEQUENCE [LARGE SCALE GENOMIC DNA]</scope>
    <source>
        <strain evidence="5">CECT 4293</strain>
    </source>
</reference>
<evidence type="ECO:0000313" key="4">
    <source>
        <dbReference type="Proteomes" id="UP000050783"/>
    </source>
</evidence>
<dbReference type="RefSeq" id="WP_058273146.1">
    <property type="nucleotide sequence ID" value="NZ_CYPS01000035.1"/>
</dbReference>
<reference evidence="3 4" key="1">
    <citation type="submission" date="2015-09" db="EMBL/GenBank/DDBJ databases">
        <authorList>
            <consortium name="Swine Surveillance"/>
        </authorList>
    </citation>
    <scope>NUCLEOTIDE SEQUENCE [LARGE SCALE GENOMIC DNA]</scope>
    <source>
        <strain evidence="3 4">CECT 4292</strain>
        <strain evidence="2">CECT 4293</strain>
    </source>
</reference>
<organism evidence="3 4">
    <name type="scientific">Ruegeria atlantica</name>
    <dbReference type="NCBI Taxonomy" id="81569"/>
    <lineage>
        <taxon>Bacteria</taxon>
        <taxon>Pseudomonadati</taxon>
        <taxon>Pseudomonadota</taxon>
        <taxon>Alphaproteobacteria</taxon>
        <taxon>Rhodobacterales</taxon>
        <taxon>Roseobacteraceae</taxon>
        <taxon>Ruegeria</taxon>
    </lineage>
</organism>
<proteinExistence type="predicted"/>
<dbReference type="Pfam" id="PF12697">
    <property type="entry name" value="Abhydrolase_6"/>
    <property type="match status" value="1"/>
</dbReference>
<keyword evidence="3" id="KW-0808">Transferase</keyword>
<name>A0A0P1EIM9_9RHOB</name>
<dbReference type="InterPro" id="IPR029058">
    <property type="entry name" value="AB_hydrolase_fold"/>
</dbReference>
<evidence type="ECO:0000313" key="3">
    <source>
        <dbReference type="EMBL" id="CUH50122.1"/>
    </source>
</evidence>